<feature type="binding site" evidence="11">
    <location>
        <position position="8"/>
    </location>
    <ligand>
        <name>ATP</name>
        <dbReference type="ChEBI" id="CHEBI:30616"/>
    </ligand>
</feature>
<comment type="function">
    <text evidence="11">Catalyzes the addition and repair of the essential 3'-terminal CCA sequence in tRNAs without using a nucleic acid template. Adds these three nucleotides in the order of C, C, and A to the tRNA nucleotide-73, using CTP and ATP as substrates and producing inorganic pyrophosphate. tRNA 3'-terminal CCA addition is required both for tRNA processing and repair. Also involved in tRNA surveillance by mediating tandem CCA addition to generate a CCACCA at the 3' terminus of unstable tRNAs. While stable tRNAs receive only 3'-terminal CCA, unstable tRNAs are marked with CCACCA and rapidly degraded.</text>
</comment>
<dbReference type="HAMAP" id="MF_01261">
    <property type="entry name" value="CCA_bact_type1"/>
    <property type="match status" value="1"/>
</dbReference>
<dbReference type="PANTHER" id="PTHR47545">
    <property type="entry name" value="MULTIFUNCTIONAL CCA PROTEIN"/>
    <property type="match status" value="1"/>
</dbReference>
<dbReference type="GO" id="GO:0001680">
    <property type="term" value="P:tRNA 3'-terminal CCA addition"/>
    <property type="evidence" value="ECO:0007669"/>
    <property type="project" value="UniProtKB-UniRule"/>
</dbReference>
<keyword evidence="9 11" id="KW-0460">Magnesium</keyword>
<gene>
    <name evidence="11" type="primary">cca</name>
    <name evidence="13" type="ORF">J1M35_17400</name>
</gene>
<evidence type="ECO:0000256" key="6">
    <source>
        <dbReference type="ARBA" id="ARBA00022741"/>
    </source>
</evidence>
<comment type="subunit">
    <text evidence="11">Monomer. Can also form homodimers and oligomers.</text>
</comment>
<sequence length="424" mass="46426">MQVFMVGGAVRDRLLGLAVQDRDWVVVGATPEQMVAAGYLPVGKDFPVFLHPGTREEYALARTERKSGRGYKGFTVFTSPCVTIEEDLARRDLTINSIAARADWVSAGGQFDSKEGLIDPFGGQRDLQAKVLRHVTGAFREDPVRILRLARFAARFHDFSVAPETMALLREMVAGGEAGHLVPERVWQELSRGLMESHPARMFDVLRDSGALRVVLPELDRLWGVPQRAEYHPEVDTGVHVMMVLQMAARLYAPLPVRWACLMHDLGKGTTPPDLLPRHHDHETRSAELLQAVGERLRVPTDCTELAGVVAREHGHIHRSGELNAAALVRLLTRCDAFRKPARFADALLACECDARGRLGMEEDAYPQRPRLAAALAAAQGVDTASVAQAVMARGARGAAIGQAVTEARVRAVRAWLEDGAPAA</sequence>
<dbReference type="PANTHER" id="PTHR47545:SF1">
    <property type="entry name" value="MULTIFUNCTIONAL CCA PROTEIN"/>
    <property type="match status" value="1"/>
</dbReference>
<dbReference type="InterPro" id="IPR003607">
    <property type="entry name" value="HD/PDEase_dom"/>
</dbReference>
<name>A0A975H325_9BURK</name>
<feature type="binding site" evidence="11">
    <location>
        <position position="148"/>
    </location>
    <ligand>
        <name>CTP</name>
        <dbReference type="ChEBI" id="CHEBI:37563"/>
    </ligand>
</feature>
<dbReference type="GO" id="GO:0000287">
    <property type="term" value="F:magnesium ion binding"/>
    <property type="evidence" value="ECO:0007669"/>
    <property type="project" value="UniProtKB-UniRule"/>
</dbReference>
<evidence type="ECO:0000256" key="4">
    <source>
        <dbReference type="ARBA" id="ARBA00022695"/>
    </source>
</evidence>
<dbReference type="InterPro" id="IPR032828">
    <property type="entry name" value="PolyA_RNA-bd"/>
</dbReference>
<evidence type="ECO:0000256" key="8">
    <source>
        <dbReference type="ARBA" id="ARBA00022840"/>
    </source>
</evidence>
<dbReference type="GO" id="GO:0004112">
    <property type="term" value="F:cyclic-nucleotide phosphodiesterase activity"/>
    <property type="evidence" value="ECO:0007669"/>
    <property type="project" value="UniProtKB-UniRule"/>
</dbReference>
<dbReference type="Gene3D" id="3.30.460.10">
    <property type="entry name" value="Beta Polymerase, domain 2"/>
    <property type="match status" value="1"/>
</dbReference>
<dbReference type="PIRSF" id="PIRSF000813">
    <property type="entry name" value="CCA_bact"/>
    <property type="match status" value="1"/>
</dbReference>
<dbReference type="KEGG" id="otd:J1M35_17400"/>
<dbReference type="RefSeq" id="WP_208008434.1">
    <property type="nucleotide sequence ID" value="NZ_CP071796.1"/>
</dbReference>
<evidence type="ECO:0000256" key="9">
    <source>
        <dbReference type="ARBA" id="ARBA00022842"/>
    </source>
</evidence>
<dbReference type="InterPro" id="IPR012006">
    <property type="entry name" value="CCA_bact"/>
</dbReference>
<evidence type="ECO:0000256" key="11">
    <source>
        <dbReference type="HAMAP-Rule" id="MF_01261"/>
    </source>
</evidence>
<comment type="catalytic activity">
    <reaction evidence="11">
        <text>a tRNA precursor + 2 CTP + ATP = a tRNA with a 3' CCA end + 3 diphosphate</text>
        <dbReference type="Rhea" id="RHEA:14433"/>
        <dbReference type="Rhea" id="RHEA-COMP:10465"/>
        <dbReference type="Rhea" id="RHEA-COMP:10468"/>
        <dbReference type="ChEBI" id="CHEBI:30616"/>
        <dbReference type="ChEBI" id="CHEBI:33019"/>
        <dbReference type="ChEBI" id="CHEBI:37563"/>
        <dbReference type="ChEBI" id="CHEBI:74896"/>
        <dbReference type="ChEBI" id="CHEBI:83071"/>
        <dbReference type="EC" id="2.7.7.72"/>
    </reaction>
</comment>
<feature type="binding site" evidence="11">
    <location>
        <position position="23"/>
    </location>
    <ligand>
        <name>Mg(2+)</name>
        <dbReference type="ChEBI" id="CHEBI:18420"/>
    </ligand>
</feature>
<dbReference type="CDD" id="cd00077">
    <property type="entry name" value="HDc"/>
    <property type="match status" value="1"/>
</dbReference>
<keyword evidence="3 11" id="KW-0819">tRNA processing</keyword>
<dbReference type="GO" id="GO:0042245">
    <property type="term" value="P:RNA repair"/>
    <property type="evidence" value="ECO:0007669"/>
    <property type="project" value="UniProtKB-KW"/>
</dbReference>
<comment type="miscellaneous">
    <text evidence="11">A single active site specifically recognizes both ATP and CTP and is responsible for their addition.</text>
</comment>
<dbReference type="GO" id="GO:0005524">
    <property type="term" value="F:ATP binding"/>
    <property type="evidence" value="ECO:0007669"/>
    <property type="project" value="UniProtKB-UniRule"/>
</dbReference>
<evidence type="ECO:0000259" key="12">
    <source>
        <dbReference type="PROSITE" id="PS51831"/>
    </source>
</evidence>
<keyword evidence="10 11" id="KW-0694">RNA-binding</keyword>
<keyword evidence="1 11" id="KW-0533">Nickel</keyword>
<organism evidence="13 14">
    <name type="scientific">Ottowia testudinis</name>
    <dbReference type="NCBI Taxonomy" id="2816950"/>
    <lineage>
        <taxon>Bacteria</taxon>
        <taxon>Pseudomonadati</taxon>
        <taxon>Pseudomonadota</taxon>
        <taxon>Betaproteobacteria</taxon>
        <taxon>Burkholderiales</taxon>
        <taxon>Comamonadaceae</taxon>
        <taxon>Ottowia</taxon>
    </lineage>
</organism>
<dbReference type="InterPro" id="IPR043519">
    <property type="entry name" value="NT_sf"/>
</dbReference>
<keyword evidence="11" id="KW-0511">Multifunctional enzyme</keyword>
<keyword evidence="11 13" id="KW-0378">Hydrolase</keyword>
<feature type="binding site" evidence="11">
    <location>
        <position position="8"/>
    </location>
    <ligand>
        <name>CTP</name>
        <dbReference type="ChEBI" id="CHEBI:37563"/>
    </ligand>
</feature>
<evidence type="ECO:0000256" key="2">
    <source>
        <dbReference type="ARBA" id="ARBA00022679"/>
    </source>
</evidence>
<protein>
    <recommendedName>
        <fullName evidence="11">Multifunctional CCA protein</fullName>
    </recommendedName>
    <domain>
        <recommendedName>
            <fullName evidence="11">CCA-adding enzyme</fullName>
            <ecNumber evidence="11">2.7.7.72</ecNumber>
        </recommendedName>
        <alternativeName>
            <fullName evidence="11">CCA tRNA nucleotidyltransferase</fullName>
        </alternativeName>
        <alternativeName>
            <fullName evidence="11">tRNA CCA-pyrophosphorylase</fullName>
        </alternativeName>
        <alternativeName>
            <fullName evidence="11">tRNA adenylyl-/cytidylyl-transferase</fullName>
        </alternativeName>
        <alternativeName>
            <fullName evidence="11">tRNA nucleotidyltransferase</fullName>
        </alternativeName>
        <alternativeName>
            <fullName evidence="11">tRNA-NT</fullName>
        </alternativeName>
    </domain>
    <domain>
        <recommendedName>
            <fullName evidence="11">2'-nucleotidase</fullName>
            <ecNumber evidence="11">3.1.3.-</ecNumber>
        </recommendedName>
    </domain>
    <domain>
        <recommendedName>
            <fullName evidence="11">2',3'-cyclic phosphodiesterase</fullName>
            <ecNumber evidence="11">3.1.4.-</ecNumber>
        </recommendedName>
    </domain>
    <domain>
        <recommendedName>
            <fullName evidence="11">Phosphatase</fullName>
        </recommendedName>
    </domain>
</protein>
<dbReference type="Gene3D" id="1.10.3090.10">
    <property type="entry name" value="cca-adding enzyme, domain 2"/>
    <property type="match status" value="1"/>
</dbReference>
<dbReference type="SMART" id="SM00471">
    <property type="entry name" value="HDc"/>
    <property type="match status" value="1"/>
</dbReference>
<feature type="binding site" evidence="11">
    <location>
        <position position="151"/>
    </location>
    <ligand>
        <name>ATP</name>
        <dbReference type="ChEBI" id="CHEBI:30616"/>
    </ligand>
</feature>
<dbReference type="AlphaFoldDB" id="A0A975H325"/>
<comment type="domain">
    <text evidence="11">Comprises two domains: an N-terminal domain containing the nucleotidyltransferase activity and a C-terminal HD domain associated with both phosphodiesterase and phosphatase activities.</text>
</comment>
<feature type="domain" description="HD" evidence="12">
    <location>
        <begin position="237"/>
        <end position="338"/>
    </location>
</feature>
<dbReference type="Pfam" id="PF12627">
    <property type="entry name" value="PolyA_pol_RNAbd"/>
    <property type="match status" value="1"/>
</dbReference>
<dbReference type="Proteomes" id="UP000663903">
    <property type="component" value="Chromosome"/>
</dbReference>
<dbReference type="EC" id="2.7.7.72" evidence="11"/>
<dbReference type="Pfam" id="PF01743">
    <property type="entry name" value="PolyA_pol"/>
    <property type="match status" value="1"/>
</dbReference>
<dbReference type="Pfam" id="PF01966">
    <property type="entry name" value="HD"/>
    <property type="match status" value="1"/>
</dbReference>
<dbReference type="GO" id="GO:0016791">
    <property type="term" value="F:phosphatase activity"/>
    <property type="evidence" value="ECO:0007669"/>
    <property type="project" value="UniProtKB-UniRule"/>
</dbReference>
<comment type="similarity">
    <text evidence="11">Belongs to the tRNA nucleotidyltransferase/poly(A) polymerase family. Bacterial CCA-adding enzyme type 1 subfamily.</text>
</comment>
<evidence type="ECO:0000256" key="3">
    <source>
        <dbReference type="ARBA" id="ARBA00022694"/>
    </source>
</evidence>
<feature type="binding site" evidence="11">
    <location>
        <position position="91"/>
    </location>
    <ligand>
        <name>ATP</name>
        <dbReference type="ChEBI" id="CHEBI:30616"/>
    </ligand>
</feature>
<comment type="catalytic activity">
    <reaction evidence="11">
        <text>a tRNA with a 3' CCA end + 2 CTP + ATP = a tRNA with a 3' CCACCA end + 3 diphosphate</text>
        <dbReference type="Rhea" id="RHEA:76235"/>
        <dbReference type="Rhea" id="RHEA-COMP:10468"/>
        <dbReference type="Rhea" id="RHEA-COMP:18655"/>
        <dbReference type="ChEBI" id="CHEBI:30616"/>
        <dbReference type="ChEBI" id="CHEBI:33019"/>
        <dbReference type="ChEBI" id="CHEBI:37563"/>
        <dbReference type="ChEBI" id="CHEBI:83071"/>
        <dbReference type="ChEBI" id="CHEBI:195187"/>
    </reaction>
</comment>
<feature type="binding site" evidence="11">
    <location>
        <position position="11"/>
    </location>
    <ligand>
        <name>CTP</name>
        <dbReference type="ChEBI" id="CHEBI:37563"/>
    </ligand>
</feature>
<dbReference type="CDD" id="cd05398">
    <property type="entry name" value="NT_ClassII-CCAase"/>
    <property type="match status" value="1"/>
</dbReference>
<keyword evidence="8 11" id="KW-0067">ATP-binding</keyword>
<keyword evidence="14" id="KW-1185">Reference proteome</keyword>
<keyword evidence="7 11" id="KW-0692">RNA repair</keyword>
<dbReference type="EMBL" id="CP071796">
    <property type="protein sequence ID" value="QTD44820.1"/>
    <property type="molecule type" value="Genomic_DNA"/>
</dbReference>
<evidence type="ECO:0000256" key="10">
    <source>
        <dbReference type="ARBA" id="ARBA00022884"/>
    </source>
</evidence>
<dbReference type="NCBIfam" id="NF008137">
    <property type="entry name" value="PRK10885.1"/>
    <property type="match status" value="1"/>
</dbReference>
<dbReference type="PROSITE" id="PS51831">
    <property type="entry name" value="HD"/>
    <property type="match status" value="1"/>
</dbReference>
<feature type="binding site" evidence="11">
    <location>
        <position position="11"/>
    </location>
    <ligand>
        <name>ATP</name>
        <dbReference type="ChEBI" id="CHEBI:30616"/>
    </ligand>
</feature>
<feature type="binding site" evidence="11">
    <location>
        <position position="91"/>
    </location>
    <ligand>
        <name>CTP</name>
        <dbReference type="ChEBI" id="CHEBI:37563"/>
    </ligand>
</feature>
<evidence type="ECO:0000313" key="14">
    <source>
        <dbReference type="Proteomes" id="UP000663903"/>
    </source>
</evidence>
<feature type="binding site" evidence="11">
    <location>
        <position position="151"/>
    </location>
    <ligand>
        <name>CTP</name>
        <dbReference type="ChEBI" id="CHEBI:37563"/>
    </ligand>
</feature>
<feature type="binding site" evidence="11">
    <location>
        <position position="21"/>
    </location>
    <ligand>
        <name>Mg(2+)</name>
        <dbReference type="ChEBI" id="CHEBI:18420"/>
    </ligand>
</feature>
<keyword evidence="6 11" id="KW-0547">Nucleotide-binding</keyword>
<dbReference type="GO" id="GO:0004810">
    <property type="term" value="F:CCA tRNA nucleotidyltransferase activity"/>
    <property type="evidence" value="ECO:0007669"/>
    <property type="project" value="UniProtKB-UniRule"/>
</dbReference>
<evidence type="ECO:0000313" key="13">
    <source>
        <dbReference type="EMBL" id="QTD44820.1"/>
    </source>
</evidence>
<comment type="cofactor">
    <cofactor evidence="11">
        <name>Mg(2+)</name>
        <dbReference type="ChEBI" id="CHEBI:18420"/>
    </cofactor>
    <text evidence="11">Magnesium is required for nucleotidyltransferase activity.</text>
</comment>
<dbReference type="EC" id="3.1.3.-" evidence="11"/>
<dbReference type="InterPro" id="IPR050124">
    <property type="entry name" value="tRNA_CCA-adding_enzyme"/>
</dbReference>
<dbReference type="InterPro" id="IPR006674">
    <property type="entry name" value="HD_domain"/>
</dbReference>
<dbReference type="SUPFAM" id="SSF81891">
    <property type="entry name" value="Poly A polymerase C-terminal region-like"/>
    <property type="match status" value="1"/>
</dbReference>
<proteinExistence type="inferred from homology"/>
<reference evidence="13" key="1">
    <citation type="submission" date="2021-03" db="EMBL/GenBank/DDBJ databases">
        <title>Ottowia sp. 27C isolated from the cloaca of a Giant Asian pond turtle (Heosemys grandis).</title>
        <authorList>
            <person name="Spergser J."/>
            <person name="Busse H.-J."/>
        </authorList>
    </citation>
    <scope>NUCLEOTIDE SEQUENCE</scope>
    <source>
        <strain evidence="13">27C</strain>
    </source>
</reference>
<dbReference type="SUPFAM" id="SSF81301">
    <property type="entry name" value="Nucleotidyltransferase"/>
    <property type="match status" value="1"/>
</dbReference>
<comment type="cofactor">
    <cofactor evidence="11">
        <name>Ni(2+)</name>
        <dbReference type="ChEBI" id="CHEBI:49786"/>
    </cofactor>
    <text evidence="11">Nickel for phosphatase activity.</text>
</comment>
<evidence type="ECO:0000256" key="5">
    <source>
        <dbReference type="ARBA" id="ARBA00022723"/>
    </source>
</evidence>
<keyword evidence="2 11" id="KW-0808">Transferase</keyword>
<dbReference type="EC" id="3.1.4.-" evidence="11"/>
<evidence type="ECO:0000256" key="1">
    <source>
        <dbReference type="ARBA" id="ARBA00022596"/>
    </source>
</evidence>
<keyword evidence="4 11" id="KW-0548">Nucleotidyltransferase</keyword>
<accession>A0A975H325</accession>
<keyword evidence="5 11" id="KW-0479">Metal-binding</keyword>
<feature type="binding site" evidence="11">
    <location>
        <position position="148"/>
    </location>
    <ligand>
        <name>ATP</name>
        <dbReference type="ChEBI" id="CHEBI:30616"/>
    </ligand>
</feature>
<dbReference type="InterPro" id="IPR002646">
    <property type="entry name" value="PolA_pol_head_dom"/>
</dbReference>
<dbReference type="GO" id="GO:0000049">
    <property type="term" value="F:tRNA binding"/>
    <property type="evidence" value="ECO:0007669"/>
    <property type="project" value="UniProtKB-UniRule"/>
</dbReference>
<evidence type="ECO:0000256" key="7">
    <source>
        <dbReference type="ARBA" id="ARBA00022800"/>
    </source>
</evidence>